<protein>
    <recommendedName>
        <fullName evidence="9">CUE domain-containing protein 2</fullName>
    </recommendedName>
</protein>
<comment type="subcellular location">
    <subcellularLocation>
        <location evidence="2">Cytoplasm</location>
    </subcellularLocation>
    <subcellularLocation>
        <location evidence="1">Nucleus</location>
    </subcellularLocation>
</comment>
<evidence type="ECO:0000256" key="2">
    <source>
        <dbReference type="ARBA" id="ARBA00004496"/>
    </source>
</evidence>
<evidence type="ECO:0000313" key="8">
    <source>
        <dbReference type="Proteomes" id="UP000242188"/>
    </source>
</evidence>
<keyword evidence="6" id="KW-0539">Nucleus</keyword>
<dbReference type="CDD" id="cd14367">
    <property type="entry name" value="CUE_CUED2"/>
    <property type="match status" value="1"/>
</dbReference>
<keyword evidence="4" id="KW-0963">Cytoplasm</keyword>
<sequence length="282" mass="32386">MATTRRTVVQDELHTFLVMHGLDYSMLDIDDVVLDYVITILEELGSGEDAEENIDVDQFIEMMDAYVPGFGEITSLDICEWMFQLASNLSGKQTDNVLTRQRQTSLSDDLLEAISVSTSDFQNANCVQENNREEKAEKECDEIKMLKEMFPAACTMEVTHCLGLASGDMENAIQLILDRQETEESITEVAEKMRKKTKVSVLDDKDLKKTLIARYSYVDADEHKKTFNPLAPKTESKKMVRYLENKIVTTKGEKFTEVKKDEDEDMKKTYVNLKPARKYRFH</sequence>
<dbReference type="AlphaFoldDB" id="A0A210Q326"/>
<organism evidence="7 8">
    <name type="scientific">Mizuhopecten yessoensis</name>
    <name type="common">Japanese scallop</name>
    <name type="synonym">Patinopecten yessoensis</name>
    <dbReference type="NCBI Taxonomy" id="6573"/>
    <lineage>
        <taxon>Eukaryota</taxon>
        <taxon>Metazoa</taxon>
        <taxon>Spiralia</taxon>
        <taxon>Lophotrochozoa</taxon>
        <taxon>Mollusca</taxon>
        <taxon>Bivalvia</taxon>
        <taxon>Autobranchia</taxon>
        <taxon>Pteriomorphia</taxon>
        <taxon>Pectinida</taxon>
        <taxon>Pectinoidea</taxon>
        <taxon>Pectinidae</taxon>
        <taxon>Mizuhopecten</taxon>
    </lineage>
</organism>
<evidence type="ECO:0000313" key="7">
    <source>
        <dbReference type="EMBL" id="OWF43069.1"/>
    </source>
</evidence>
<comment type="similarity">
    <text evidence="3">Belongs to the CUEDC2 family.</text>
</comment>
<evidence type="ECO:0000256" key="6">
    <source>
        <dbReference type="ARBA" id="ARBA00023242"/>
    </source>
</evidence>
<dbReference type="GO" id="GO:0005737">
    <property type="term" value="C:cytoplasm"/>
    <property type="evidence" value="ECO:0007669"/>
    <property type="project" value="UniProtKB-SubCell"/>
</dbReference>
<dbReference type="STRING" id="6573.A0A210Q326"/>
<dbReference type="PANTHER" id="PTHR12493">
    <property type="entry name" value="CUE DOMAIN CONTAINING 2"/>
    <property type="match status" value="1"/>
</dbReference>
<dbReference type="PANTHER" id="PTHR12493:SF0">
    <property type="entry name" value="CUE DOMAIN-CONTAINING PROTEIN 2"/>
    <property type="match status" value="1"/>
</dbReference>
<dbReference type="GO" id="GO:0005634">
    <property type="term" value="C:nucleus"/>
    <property type="evidence" value="ECO:0007669"/>
    <property type="project" value="UniProtKB-SubCell"/>
</dbReference>
<keyword evidence="8" id="KW-1185">Reference proteome</keyword>
<comment type="caution">
    <text evidence="7">The sequence shown here is derived from an EMBL/GenBank/DDBJ whole genome shotgun (WGS) entry which is preliminary data.</text>
</comment>
<reference evidence="7 8" key="1">
    <citation type="journal article" date="2017" name="Nat. Ecol. Evol.">
        <title>Scallop genome provides insights into evolution of bilaterian karyotype and development.</title>
        <authorList>
            <person name="Wang S."/>
            <person name="Zhang J."/>
            <person name="Jiao W."/>
            <person name="Li J."/>
            <person name="Xun X."/>
            <person name="Sun Y."/>
            <person name="Guo X."/>
            <person name="Huan P."/>
            <person name="Dong B."/>
            <person name="Zhang L."/>
            <person name="Hu X."/>
            <person name="Sun X."/>
            <person name="Wang J."/>
            <person name="Zhao C."/>
            <person name="Wang Y."/>
            <person name="Wang D."/>
            <person name="Huang X."/>
            <person name="Wang R."/>
            <person name="Lv J."/>
            <person name="Li Y."/>
            <person name="Zhang Z."/>
            <person name="Liu B."/>
            <person name="Lu W."/>
            <person name="Hui Y."/>
            <person name="Liang J."/>
            <person name="Zhou Z."/>
            <person name="Hou R."/>
            <person name="Li X."/>
            <person name="Liu Y."/>
            <person name="Li H."/>
            <person name="Ning X."/>
            <person name="Lin Y."/>
            <person name="Zhao L."/>
            <person name="Xing Q."/>
            <person name="Dou J."/>
            <person name="Li Y."/>
            <person name="Mao J."/>
            <person name="Guo H."/>
            <person name="Dou H."/>
            <person name="Li T."/>
            <person name="Mu C."/>
            <person name="Jiang W."/>
            <person name="Fu Q."/>
            <person name="Fu X."/>
            <person name="Miao Y."/>
            <person name="Liu J."/>
            <person name="Yu Q."/>
            <person name="Li R."/>
            <person name="Liao H."/>
            <person name="Li X."/>
            <person name="Kong Y."/>
            <person name="Jiang Z."/>
            <person name="Chourrout D."/>
            <person name="Li R."/>
            <person name="Bao Z."/>
        </authorList>
    </citation>
    <scope>NUCLEOTIDE SEQUENCE [LARGE SCALE GENOMIC DNA]</scope>
    <source>
        <strain evidence="7 8">PY_sf001</strain>
    </source>
</reference>
<dbReference type="InterPro" id="IPR039805">
    <property type="entry name" value="CUE_CUED2"/>
</dbReference>
<evidence type="ECO:0000256" key="4">
    <source>
        <dbReference type="ARBA" id="ARBA00022490"/>
    </source>
</evidence>
<evidence type="ECO:0000256" key="5">
    <source>
        <dbReference type="ARBA" id="ARBA00022786"/>
    </source>
</evidence>
<dbReference type="EMBL" id="NEDP02005172">
    <property type="protein sequence ID" value="OWF43069.1"/>
    <property type="molecule type" value="Genomic_DNA"/>
</dbReference>
<name>A0A210Q326_MIZYE</name>
<evidence type="ECO:0008006" key="9">
    <source>
        <dbReference type="Google" id="ProtNLM"/>
    </source>
</evidence>
<dbReference type="Proteomes" id="UP000242188">
    <property type="component" value="Unassembled WGS sequence"/>
</dbReference>
<gene>
    <name evidence="7" type="ORF">KP79_PYT01933</name>
</gene>
<evidence type="ECO:0000256" key="1">
    <source>
        <dbReference type="ARBA" id="ARBA00004123"/>
    </source>
</evidence>
<proteinExistence type="inferred from homology"/>
<keyword evidence="5" id="KW-0833">Ubl conjugation pathway</keyword>
<accession>A0A210Q326</accession>
<evidence type="ECO:0000256" key="3">
    <source>
        <dbReference type="ARBA" id="ARBA00006106"/>
    </source>
</evidence>
<dbReference type="OrthoDB" id="10060331at2759"/>